<protein>
    <submittedName>
        <fullName evidence="1">16550_t:CDS:1</fullName>
    </submittedName>
</protein>
<comment type="caution">
    <text evidence="1">The sequence shown here is derived from an EMBL/GenBank/DDBJ whole genome shotgun (WGS) entry which is preliminary data.</text>
</comment>
<sequence>MTSYLKNIPQTMPMFTSVILKERMPKVPNEPSCEPAYKWNGPSELLIDPNDVTGLIFNVKGMSAHGSIVIRQDPQAKDYINVTNRIYLSEESLQTEVDIKIDIIDEDYSITIEAPSFDGLGKVDFSYVSLKTRNGHIKFGNLSAATAEIATINGHVHGSYIVSESLDIRTVNGAIDIDVGVNALAEDISITTKSINGHLNISVFNLTEDQTINLKAGSVNGGAITSLPEVYAGDFYVTTLIGYAYVEGHNITYTKNLRNSKVGYKNKKDEDEDSYHKNYHRSEDSHVTLEAVTGSVE</sequence>
<evidence type="ECO:0000313" key="1">
    <source>
        <dbReference type="EMBL" id="CAG8686541.1"/>
    </source>
</evidence>
<keyword evidence="2" id="KW-1185">Reference proteome</keyword>
<gene>
    <name evidence="1" type="ORF">ACOLOM_LOCUS9599</name>
</gene>
<dbReference type="EMBL" id="CAJVPT010028252">
    <property type="protein sequence ID" value="CAG8686541.1"/>
    <property type="molecule type" value="Genomic_DNA"/>
</dbReference>
<accession>A0ACA9P4M8</accession>
<proteinExistence type="predicted"/>
<feature type="non-terminal residue" evidence="1">
    <location>
        <position position="297"/>
    </location>
</feature>
<name>A0ACA9P4M8_9GLOM</name>
<dbReference type="Proteomes" id="UP000789525">
    <property type="component" value="Unassembled WGS sequence"/>
</dbReference>
<organism evidence="1 2">
    <name type="scientific">Acaulospora colombiana</name>
    <dbReference type="NCBI Taxonomy" id="27376"/>
    <lineage>
        <taxon>Eukaryota</taxon>
        <taxon>Fungi</taxon>
        <taxon>Fungi incertae sedis</taxon>
        <taxon>Mucoromycota</taxon>
        <taxon>Glomeromycotina</taxon>
        <taxon>Glomeromycetes</taxon>
        <taxon>Diversisporales</taxon>
        <taxon>Acaulosporaceae</taxon>
        <taxon>Acaulospora</taxon>
    </lineage>
</organism>
<reference evidence="1" key="1">
    <citation type="submission" date="2021-06" db="EMBL/GenBank/DDBJ databases">
        <authorList>
            <person name="Kallberg Y."/>
            <person name="Tangrot J."/>
            <person name="Rosling A."/>
        </authorList>
    </citation>
    <scope>NUCLEOTIDE SEQUENCE</scope>
    <source>
        <strain evidence="1">CL356</strain>
    </source>
</reference>
<evidence type="ECO:0000313" key="2">
    <source>
        <dbReference type="Proteomes" id="UP000789525"/>
    </source>
</evidence>